<dbReference type="SUPFAM" id="SSF56672">
    <property type="entry name" value="DNA/RNA polymerases"/>
    <property type="match status" value="1"/>
</dbReference>
<evidence type="ECO:0000313" key="2">
    <source>
        <dbReference type="EMBL" id="PIO69068.1"/>
    </source>
</evidence>
<dbReference type="AlphaFoldDB" id="A0A2G9UFP0"/>
<proteinExistence type="predicted"/>
<feature type="domain" description="Reverse transcriptase" evidence="1">
    <location>
        <begin position="1"/>
        <end position="81"/>
    </location>
</feature>
<dbReference type="Pfam" id="PF00078">
    <property type="entry name" value="RVT_1"/>
    <property type="match status" value="1"/>
</dbReference>
<evidence type="ECO:0000259" key="1">
    <source>
        <dbReference type="PROSITE" id="PS50878"/>
    </source>
</evidence>
<gene>
    <name evidence="2" type="ORF">TELCIR_09126</name>
</gene>
<sequence length="201" mass="23416">MDGEKLQYLVFADDIVLIGNDPRELENSLEILSNASRSIGLEIHPGKTKWMKNNLTRDYCLRMKGSVIEEVPPYVYLGQAITMDNDLLIEIGRRRKAGWATFNKYRNVLTDKRLETQIRARVFNTHVLPALVYGGETWSTIIDEERRLASAQRAMERAMCTVTLMHKIPAREIRRRTGVKDIRFDPHLWENELEPDHKSHR</sequence>
<dbReference type="InterPro" id="IPR043502">
    <property type="entry name" value="DNA/RNA_pol_sf"/>
</dbReference>
<dbReference type="OrthoDB" id="5848650at2759"/>
<dbReference type="PANTHER" id="PTHR47027:SF20">
    <property type="entry name" value="REVERSE TRANSCRIPTASE-LIKE PROTEIN WITH RNA-DIRECTED DNA POLYMERASE DOMAIN"/>
    <property type="match status" value="1"/>
</dbReference>
<dbReference type="InterPro" id="IPR000477">
    <property type="entry name" value="RT_dom"/>
</dbReference>
<keyword evidence="3" id="KW-1185">Reference proteome</keyword>
<reference evidence="2 3" key="1">
    <citation type="submission" date="2015-09" db="EMBL/GenBank/DDBJ databases">
        <title>Draft genome of the parasitic nematode Teladorsagia circumcincta isolate WARC Sus (inbred).</title>
        <authorList>
            <person name="Mitreva M."/>
        </authorList>
    </citation>
    <scope>NUCLEOTIDE SEQUENCE [LARGE SCALE GENOMIC DNA]</scope>
    <source>
        <strain evidence="2 3">S</strain>
    </source>
</reference>
<organism evidence="2 3">
    <name type="scientific">Teladorsagia circumcincta</name>
    <name type="common">Brown stomach worm</name>
    <name type="synonym">Ostertagia circumcincta</name>
    <dbReference type="NCBI Taxonomy" id="45464"/>
    <lineage>
        <taxon>Eukaryota</taxon>
        <taxon>Metazoa</taxon>
        <taxon>Ecdysozoa</taxon>
        <taxon>Nematoda</taxon>
        <taxon>Chromadorea</taxon>
        <taxon>Rhabditida</taxon>
        <taxon>Rhabditina</taxon>
        <taxon>Rhabditomorpha</taxon>
        <taxon>Strongyloidea</taxon>
        <taxon>Trichostrongylidae</taxon>
        <taxon>Teladorsagia</taxon>
    </lineage>
</organism>
<dbReference type="Proteomes" id="UP000230423">
    <property type="component" value="Unassembled WGS sequence"/>
</dbReference>
<dbReference type="PROSITE" id="PS50878">
    <property type="entry name" value="RT_POL"/>
    <property type="match status" value="1"/>
</dbReference>
<dbReference type="PANTHER" id="PTHR47027">
    <property type="entry name" value="REVERSE TRANSCRIPTASE DOMAIN-CONTAINING PROTEIN"/>
    <property type="match status" value="1"/>
</dbReference>
<evidence type="ECO:0000313" key="3">
    <source>
        <dbReference type="Proteomes" id="UP000230423"/>
    </source>
</evidence>
<dbReference type="EMBL" id="KZ346793">
    <property type="protein sequence ID" value="PIO69068.1"/>
    <property type="molecule type" value="Genomic_DNA"/>
</dbReference>
<name>A0A2G9UFP0_TELCI</name>
<protein>
    <recommendedName>
        <fullName evidence="1">Reverse transcriptase domain-containing protein</fullName>
    </recommendedName>
</protein>
<accession>A0A2G9UFP0</accession>